<dbReference type="InterPro" id="IPR044666">
    <property type="entry name" value="Cyclophilin_A-like"/>
</dbReference>
<dbReference type="Gene3D" id="3.10.50.40">
    <property type="match status" value="1"/>
</dbReference>
<evidence type="ECO:0000256" key="5">
    <source>
        <dbReference type="PROSITE-ProRule" id="PRU00277"/>
    </source>
</evidence>
<proteinExistence type="predicted"/>
<dbReference type="EC" id="5.2.1.8" evidence="2 5"/>
<keyword evidence="9" id="KW-1185">Reference proteome</keyword>
<evidence type="ECO:0000256" key="2">
    <source>
        <dbReference type="ARBA" id="ARBA00013194"/>
    </source>
</evidence>
<dbReference type="InterPro" id="IPR029000">
    <property type="entry name" value="Cyclophilin-like_dom_sf"/>
</dbReference>
<keyword evidence="3 5" id="KW-0697">Rotamase</keyword>
<evidence type="ECO:0000313" key="9">
    <source>
        <dbReference type="Proteomes" id="UP000541352"/>
    </source>
</evidence>
<dbReference type="FunFam" id="3.10.50.40:FF:000006">
    <property type="entry name" value="Peptidyl-prolyl cis-trans isomerase"/>
    <property type="match status" value="1"/>
</dbReference>
<name>A0A7W6ESK1_9BACT</name>
<evidence type="ECO:0000256" key="1">
    <source>
        <dbReference type="ARBA" id="ARBA00000971"/>
    </source>
</evidence>
<evidence type="ECO:0000256" key="4">
    <source>
        <dbReference type="ARBA" id="ARBA00023235"/>
    </source>
</evidence>
<dbReference type="Proteomes" id="UP000541352">
    <property type="component" value="Unassembled WGS sequence"/>
</dbReference>
<dbReference type="EMBL" id="JACIBY010000012">
    <property type="protein sequence ID" value="MBB3840809.1"/>
    <property type="molecule type" value="Genomic_DNA"/>
</dbReference>
<dbReference type="InterPro" id="IPR001179">
    <property type="entry name" value="PPIase_FKBP_dom"/>
</dbReference>
<dbReference type="GO" id="GO:0003755">
    <property type="term" value="F:peptidyl-prolyl cis-trans isomerase activity"/>
    <property type="evidence" value="ECO:0007669"/>
    <property type="project" value="UniProtKB-KW"/>
</dbReference>
<dbReference type="SUPFAM" id="SSF50891">
    <property type="entry name" value="Cyclophilin-like"/>
    <property type="match status" value="1"/>
</dbReference>
<dbReference type="PRINTS" id="PR00153">
    <property type="entry name" value="CSAPPISMRASE"/>
</dbReference>
<dbReference type="Pfam" id="PF00160">
    <property type="entry name" value="Pro_isomerase"/>
    <property type="match status" value="1"/>
</dbReference>
<keyword evidence="4 5" id="KW-0413">Isomerase</keyword>
<reference evidence="8 9" key="1">
    <citation type="submission" date="2020-08" db="EMBL/GenBank/DDBJ databases">
        <title>Genomic Encyclopedia of Type Strains, Phase IV (KMG-IV): sequencing the most valuable type-strain genomes for metagenomic binning, comparative biology and taxonomic classification.</title>
        <authorList>
            <person name="Goeker M."/>
        </authorList>
    </citation>
    <scope>NUCLEOTIDE SEQUENCE [LARGE SCALE GENOMIC DNA]</scope>
    <source>
        <strain evidence="8 9">DSM 17976</strain>
    </source>
</reference>
<comment type="catalytic activity">
    <reaction evidence="1 5">
        <text>[protein]-peptidylproline (omega=180) = [protein]-peptidylproline (omega=0)</text>
        <dbReference type="Rhea" id="RHEA:16237"/>
        <dbReference type="Rhea" id="RHEA-COMP:10747"/>
        <dbReference type="Rhea" id="RHEA-COMP:10748"/>
        <dbReference type="ChEBI" id="CHEBI:83833"/>
        <dbReference type="ChEBI" id="CHEBI:83834"/>
        <dbReference type="EC" id="5.2.1.8"/>
    </reaction>
</comment>
<evidence type="ECO:0000259" key="7">
    <source>
        <dbReference type="PROSITE" id="PS50072"/>
    </source>
</evidence>
<comment type="caution">
    <text evidence="8">The sequence shown here is derived from an EMBL/GenBank/DDBJ whole genome shotgun (WGS) entry which is preliminary data.</text>
</comment>
<organism evidence="8 9">
    <name type="scientific">Runella defluvii</name>
    <dbReference type="NCBI Taxonomy" id="370973"/>
    <lineage>
        <taxon>Bacteria</taxon>
        <taxon>Pseudomonadati</taxon>
        <taxon>Bacteroidota</taxon>
        <taxon>Cytophagia</taxon>
        <taxon>Cytophagales</taxon>
        <taxon>Spirosomataceae</taxon>
        <taxon>Runella</taxon>
    </lineage>
</organism>
<dbReference type="PROSITE" id="PS50059">
    <property type="entry name" value="FKBP_PPIASE"/>
    <property type="match status" value="1"/>
</dbReference>
<dbReference type="Pfam" id="PF00254">
    <property type="entry name" value="FKBP_C"/>
    <property type="match status" value="1"/>
</dbReference>
<dbReference type="AlphaFoldDB" id="A0A7W6ESK1"/>
<dbReference type="PANTHER" id="PTHR45625">
    <property type="entry name" value="PEPTIDYL-PROLYL CIS-TRANS ISOMERASE-RELATED"/>
    <property type="match status" value="1"/>
</dbReference>
<evidence type="ECO:0000256" key="3">
    <source>
        <dbReference type="ARBA" id="ARBA00023110"/>
    </source>
</evidence>
<gene>
    <name evidence="8" type="ORF">FHS57_004829</name>
</gene>
<dbReference type="InterPro" id="IPR002130">
    <property type="entry name" value="Cyclophilin-type_PPIase_dom"/>
</dbReference>
<dbReference type="CDD" id="cd00317">
    <property type="entry name" value="cyclophilin"/>
    <property type="match status" value="1"/>
</dbReference>
<sequence>MTEKEGIYAIFDTAKGEITVELLYEKCPMTVANFVGLAEGTMENSAKPLGQPFYDGLKFHRVISKVNGDSSDFMVQGGDPQGTGSGGPGYRFPDEIDATLRHDRPGVLSMANAGPGTNGSQFFITHVPTPWLDGKHTVFGFVIDGQDVVNQMKTNDAINSVKIVRQGEKAQAFKADKAALDAHIGQLAEKQKDAEKAEVETFKQWALANYPTAQFTASGLGYVVNNEGTGKEAVAGKNVSVHYTGSFQNGQVFDSSHSRRQPIDFRLGEGRVIKGWDEGIALMKEGAKYTLLIPYQLGYGKNGYGPIPAKATLIFETELVKVG</sequence>
<evidence type="ECO:0000313" key="8">
    <source>
        <dbReference type="EMBL" id="MBB3840809.1"/>
    </source>
</evidence>
<accession>A0A7W6ESK1</accession>
<dbReference type="Gene3D" id="2.40.100.10">
    <property type="entry name" value="Cyclophilin-like"/>
    <property type="match status" value="1"/>
</dbReference>
<dbReference type="SUPFAM" id="SSF54534">
    <property type="entry name" value="FKBP-like"/>
    <property type="match status" value="1"/>
</dbReference>
<dbReference type="PROSITE" id="PS50072">
    <property type="entry name" value="CSA_PPIASE_2"/>
    <property type="match status" value="1"/>
</dbReference>
<evidence type="ECO:0000259" key="6">
    <source>
        <dbReference type="PROSITE" id="PS50059"/>
    </source>
</evidence>
<feature type="domain" description="PPIase cyclophilin-type" evidence="7">
    <location>
        <begin position="16"/>
        <end position="189"/>
    </location>
</feature>
<dbReference type="InterPro" id="IPR046357">
    <property type="entry name" value="PPIase_dom_sf"/>
</dbReference>
<protein>
    <recommendedName>
        <fullName evidence="2 5">peptidylprolyl isomerase</fullName>
        <ecNumber evidence="2 5">5.2.1.8</ecNumber>
    </recommendedName>
</protein>
<dbReference type="PANTHER" id="PTHR45625:SF4">
    <property type="entry name" value="PEPTIDYLPROLYL ISOMERASE DOMAIN AND WD REPEAT-CONTAINING PROTEIN 1"/>
    <property type="match status" value="1"/>
</dbReference>
<feature type="domain" description="PPIase FKBP-type" evidence="6">
    <location>
        <begin position="236"/>
        <end position="323"/>
    </location>
</feature>